<keyword evidence="3" id="KW-1185">Reference proteome</keyword>
<proteinExistence type="predicted"/>
<dbReference type="AlphaFoldDB" id="A0A1P9WRZ7"/>
<sequence length="215" mass="23949">MKTLIILLLVALTTTALQAQSAQYQQAMADAIGTMKTQSEKTPTADILSVANQFERIASAEPNEWLPRYYAGLSYVFLGFMGKDATEKDKYLDNADRYLKEAQAINTNDELIVLAAYIAQARMTVDPMNRWQQYGPIFQTNIDKAKSMNPGNPRPYILEGTGLLYTPEQFGGGPATACPVLKQAAERFTTFKPVSDLHPNWGRQNMEQLLAKCSK</sequence>
<feature type="chain" id="PRO_5012975810" evidence="1">
    <location>
        <begin position="20"/>
        <end position="215"/>
    </location>
</feature>
<dbReference type="OrthoDB" id="1150971at2"/>
<name>A0A1P9WRZ7_9BACT</name>
<gene>
    <name evidence="2" type="ORF">AWR27_01565</name>
</gene>
<dbReference type="STRING" id="1178516.AWR27_01565"/>
<organism evidence="2 3">
    <name type="scientific">Spirosoma montaniterrae</name>
    <dbReference type="NCBI Taxonomy" id="1178516"/>
    <lineage>
        <taxon>Bacteria</taxon>
        <taxon>Pseudomonadati</taxon>
        <taxon>Bacteroidota</taxon>
        <taxon>Cytophagia</taxon>
        <taxon>Cytophagales</taxon>
        <taxon>Cytophagaceae</taxon>
        <taxon>Spirosoma</taxon>
    </lineage>
</organism>
<dbReference type="KEGG" id="smon:AWR27_01565"/>
<dbReference type="Proteomes" id="UP000187941">
    <property type="component" value="Chromosome"/>
</dbReference>
<dbReference type="EMBL" id="CP014263">
    <property type="protein sequence ID" value="AQG78151.1"/>
    <property type="molecule type" value="Genomic_DNA"/>
</dbReference>
<feature type="signal peptide" evidence="1">
    <location>
        <begin position="1"/>
        <end position="19"/>
    </location>
</feature>
<evidence type="ECO:0000313" key="2">
    <source>
        <dbReference type="EMBL" id="AQG78151.1"/>
    </source>
</evidence>
<reference evidence="2 3" key="1">
    <citation type="submission" date="2016-01" db="EMBL/GenBank/DDBJ databases">
        <authorList>
            <person name="Oliw E.H."/>
        </authorList>
    </citation>
    <scope>NUCLEOTIDE SEQUENCE [LARGE SCALE GENOMIC DNA]</scope>
    <source>
        <strain evidence="2 3">DY10</strain>
    </source>
</reference>
<evidence type="ECO:0000256" key="1">
    <source>
        <dbReference type="SAM" id="SignalP"/>
    </source>
</evidence>
<protein>
    <submittedName>
        <fullName evidence="2">Uncharacterized protein</fullName>
    </submittedName>
</protein>
<accession>A0A1P9WRZ7</accession>
<keyword evidence="1" id="KW-0732">Signal</keyword>
<dbReference type="RefSeq" id="WP_077129573.1">
    <property type="nucleotide sequence ID" value="NZ_CP014263.1"/>
</dbReference>
<evidence type="ECO:0000313" key="3">
    <source>
        <dbReference type="Proteomes" id="UP000187941"/>
    </source>
</evidence>